<dbReference type="EC" id="2.1.2.3" evidence="10"/>
<evidence type="ECO:0000256" key="10">
    <source>
        <dbReference type="HAMAP-Rule" id="MF_00139"/>
    </source>
</evidence>
<dbReference type="CDD" id="cd01421">
    <property type="entry name" value="IMPCH"/>
    <property type="match status" value="1"/>
</dbReference>
<dbReference type="NCBIfam" id="TIGR00355">
    <property type="entry name" value="purH"/>
    <property type="match status" value="1"/>
</dbReference>
<gene>
    <name evidence="10" type="primary">purH</name>
    <name evidence="12" type="ORF">CH357_13445</name>
</gene>
<evidence type="ECO:0000313" key="12">
    <source>
        <dbReference type="EMBL" id="PJZ25202.1"/>
    </source>
</evidence>
<evidence type="ECO:0000256" key="8">
    <source>
        <dbReference type="ARBA" id="ARBA00050488"/>
    </source>
</evidence>
<dbReference type="SMART" id="SM00851">
    <property type="entry name" value="MGS"/>
    <property type="match status" value="1"/>
</dbReference>
<evidence type="ECO:0000256" key="7">
    <source>
        <dbReference type="ARBA" id="ARBA00023268"/>
    </source>
</evidence>
<feature type="domain" description="MGS-like" evidence="11">
    <location>
        <begin position="1"/>
        <end position="147"/>
    </location>
</feature>
<evidence type="ECO:0000313" key="13">
    <source>
        <dbReference type="Proteomes" id="UP000232196"/>
    </source>
</evidence>
<comment type="pathway">
    <text evidence="1 10">Purine metabolism; IMP biosynthesis via de novo pathway; IMP from 5-formamido-1-(5-phospho-D-ribosyl)imidazole-4-carboxamide: step 1/1.</text>
</comment>
<dbReference type="PROSITE" id="PS51855">
    <property type="entry name" value="MGS"/>
    <property type="match status" value="1"/>
</dbReference>
<dbReference type="InterPro" id="IPR011607">
    <property type="entry name" value="MGS-like_dom"/>
</dbReference>
<dbReference type="InterPro" id="IPR036914">
    <property type="entry name" value="MGS-like_dom_sf"/>
</dbReference>
<dbReference type="Gene3D" id="3.40.140.20">
    <property type="match status" value="2"/>
</dbReference>
<dbReference type="Proteomes" id="UP000232196">
    <property type="component" value="Unassembled WGS sequence"/>
</dbReference>
<dbReference type="RefSeq" id="WP_100707270.1">
    <property type="nucleotide sequence ID" value="NZ_NPDL01000005.1"/>
</dbReference>
<keyword evidence="13" id="KW-1185">Reference proteome</keyword>
<dbReference type="AlphaFoldDB" id="A0A2M9XCA9"/>
<dbReference type="GO" id="GO:0005829">
    <property type="term" value="C:cytosol"/>
    <property type="evidence" value="ECO:0007669"/>
    <property type="project" value="TreeGrafter"/>
</dbReference>
<dbReference type="NCBIfam" id="NF002049">
    <property type="entry name" value="PRK00881.1"/>
    <property type="match status" value="1"/>
</dbReference>
<dbReference type="PANTHER" id="PTHR11692">
    <property type="entry name" value="BIFUNCTIONAL PURINE BIOSYNTHESIS PROTEIN PURH"/>
    <property type="match status" value="1"/>
</dbReference>
<keyword evidence="4 10" id="KW-0808">Transferase</keyword>
<dbReference type="FunFam" id="3.40.140.20:FF:000001">
    <property type="entry name" value="Bifunctional purine biosynthesis protein PurH"/>
    <property type="match status" value="1"/>
</dbReference>
<dbReference type="PANTHER" id="PTHR11692:SF0">
    <property type="entry name" value="BIFUNCTIONAL PURINE BIOSYNTHESIS PROTEIN ATIC"/>
    <property type="match status" value="1"/>
</dbReference>
<reference evidence="12 13" key="1">
    <citation type="submission" date="2017-07" db="EMBL/GenBank/DDBJ databases">
        <title>Leptospira spp. isolated from tropical soils.</title>
        <authorList>
            <person name="Thibeaux R."/>
            <person name="Iraola G."/>
            <person name="Ferres I."/>
            <person name="Bierque E."/>
            <person name="Girault D."/>
            <person name="Soupe-Gilbert M.-E."/>
            <person name="Picardeau M."/>
            <person name="Goarant C."/>
        </authorList>
    </citation>
    <scope>NUCLEOTIDE SEQUENCE [LARGE SCALE GENOMIC DNA]</scope>
    <source>
        <strain evidence="12 13">MCA1-C-A1</strain>
    </source>
</reference>
<comment type="domain">
    <text evidence="10">The IMP cyclohydrolase activity resides in the N-terminal region.</text>
</comment>
<protein>
    <recommendedName>
        <fullName evidence="10">Bifunctional purine biosynthesis protein PurH</fullName>
    </recommendedName>
    <domain>
        <recommendedName>
            <fullName evidence="10">Phosphoribosylaminoimidazolecarboxamide formyltransferase</fullName>
            <ecNumber evidence="10">2.1.2.3</ecNumber>
        </recommendedName>
        <alternativeName>
            <fullName evidence="10">AICAR transformylase</fullName>
        </alternativeName>
    </domain>
    <domain>
        <recommendedName>
            <fullName evidence="10">IMP cyclohydrolase</fullName>
            <ecNumber evidence="10">3.5.4.10</ecNumber>
        </recommendedName>
        <alternativeName>
            <fullName evidence="10">ATIC</fullName>
        </alternativeName>
        <alternativeName>
            <fullName evidence="10">IMP synthase</fullName>
        </alternativeName>
        <alternativeName>
            <fullName evidence="10">Inosinicase</fullName>
        </alternativeName>
    </domain>
</protein>
<dbReference type="UniPathway" id="UPA00074">
    <property type="reaction ID" value="UER00133"/>
</dbReference>
<comment type="pathway">
    <text evidence="2 10">Purine metabolism; IMP biosynthesis via de novo pathway; 5-formamido-1-(5-phospho-D-ribosyl)imidazole-4-carboxamide from 5-amino-1-(5-phospho-D-ribosyl)imidazole-4-carboxamide (10-formyl THF route): step 1/1.</text>
</comment>
<dbReference type="SUPFAM" id="SSF53927">
    <property type="entry name" value="Cytidine deaminase-like"/>
    <property type="match status" value="1"/>
</dbReference>
<dbReference type="InterPro" id="IPR024051">
    <property type="entry name" value="AICAR_Tfase_dup_dom_sf"/>
</dbReference>
<name>A0A2M9XCA9_9LEPT</name>
<dbReference type="OrthoDB" id="9802065at2"/>
<keyword evidence="7 10" id="KW-0511">Multifunctional enzyme</keyword>
<evidence type="ECO:0000256" key="5">
    <source>
        <dbReference type="ARBA" id="ARBA00022755"/>
    </source>
</evidence>
<dbReference type="GO" id="GO:0006189">
    <property type="term" value="P:'de novo' IMP biosynthetic process"/>
    <property type="evidence" value="ECO:0007669"/>
    <property type="project" value="UniProtKB-UniRule"/>
</dbReference>
<organism evidence="12 13">
    <name type="scientific">Leptospira hartskeerlii</name>
    <dbReference type="NCBI Taxonomy" id="2023177"/>
    <lineage>
        <taxon>Bacteria</taxon>
        <taxon>Pseudomonadati</taxon>
        <taxon>Spirochaetota</taxon>
        <taxon>Spirochaetia</taxon>
        <taxon>Leptospirales</taxon>
        <taxon>Leptospiraceae</taxon>
        <taxon>Leptospira</taxon>
    </lineage>
</organism>
<comment type="catalytic activity">
    <reaction evidence="8 10">
        <text>(6R)-10-formyltetrahydrofolate + 5-amino-1-(5-phospho-beta-D-ribosyl)imidazole-4-carboxamide = 5-formamido-1-(5-phospho-D-ribosyl)imidazole-4-carboxamide + (6S)-5,6,7,8-tetrahydrofolate</text>
        <dbReference type="Rhea" id="RHEA:22192"/>
        <dbReference type="ChEBI" id="CHEBI:57453"/>
        <dbReference type="ChEBI" id="CHEBI:58467"/>
        <dbReference type="ChEBI" id="CHEBI:58475"/>
        <dbReference type="ChEBI" id="CHEBI:195366"/>
        <dbReference type="EC" id="2.1.2.3"/>
    </reaction>
</comment>
<comment type="catalytic activity">
    <reaction evidence="9 10">
        <text>IMP + H2O = 5-formamido-1-(5-phospho-D-ribosyl)imidazole-4-carboxamide</text>
        <dbReference type="Rhea" id="RHEA:18445"/>
        <dbReference type="ChEBI" id="CHEBI:15377"/>
        <dbReference type="ChEBI" id="CHEBI:58053"/>
        <dbReference type="ChEBI" id="CHEBI:58467"/>
        <dbReference type="EC" id="3.5.4.10"/>
    </reaction>
</comment>
<keyword evidence="5 10" id="KW-0658">Purine biosynthesis</keyword>
<evidence type="ECO:0000256" key="6">
    <source>
        <dbReference type="ARBA" id="ARBA00022801"/>
    </source>
</evidence>
<evidence type="ECO:0000256" key="4">
    <source>
        <dbReference type="ARBA" id="ARBA00022679"/>
    </source>
</evidence>
<dbReference type="Gene3D" id="3.40.50.1380">
    <property type="entry name" value="Methylglyoxal synthase-like domain"/>
    <property type="match status" value="1"/>
</dbReference>
<evidence type="ECO:0000256" key="2">
    <source>
        <dbReference type="ARBA" id="ARBA00004954"/>
    </source>
</evidence>
<evidence type="ECO:0000256" key="3">
    <source>
        <dbReference type="ARBA" id="ARBA00007667"/>
    </source>
</evidence>
<dbReference type="GO" id="GO:0003937">
    <property type="term" value="F:IMP cyclohydrolase activity"/>
    <property type="evidence" value="ECO:0007669"/>
    <property type="project" value="UniProtKB-UniRule"/>
</dbReference>
<dbReference type="SMART" id="SM00798">
    <property type="entry name" value="AICARFT_IMPCHas"/>
    <property type="match status" value="1"/>
</dbReference>
<sequence length="513" mass="56383">MVKITRALISVSDKTGLIGFAKYLESKGVEIISTGGTLKTLTENGIKAIAIDDYTGFPEILDGRVKTLHPKVHGGLLGVISKPEHKQKMEELKIPKIDLVVVNLYPFVQTVSKPGVHLDEAIENIDIGGPSMIRSASKNYRHTIVVTDPNDYKTVEESMKVNDGSVDADTSFLLMRKAFSHTAMYDTAISSWFNKLAGEKFPDILNLSFTKKQKLRYGENPHQGAAFYEPLFTKSEFSPLQGKELSFNNMLDFDAAFHISALLPDNTVCIIKHLNPCGIAYADDILEAFRLAKRTDPISAFGGIIGIKGTVTGELAVLIGETFVEGVIAQKFEPAALEYFSKKPNVRLIEIADFQEALDEMDLRPIHHGILLQDRDYATITEKDLKIVSKKQPTEEDIRGLMFAWSTVKFIKSNAIVYTEENATLGIGAGQMSRVDSVQLGATKALNVGLSVVGSYVASDAFFPFRDGIDAIAKVGAKAIIQPGGSIRDEEVIKAADEHGLIMVFTGMRHFRH</sequence>
<dbReference type="PIRSF" id="PIRSF000414">
    <property type="entry name" value="AICARFT_IMPCHas"/>
    <property type="match status" value="1"/>
</dbReference>
<dbReference type="GO" id="GO:0004643">
    <property type="term" value="F:phosphoribosylaminoimidazolecarboxamide formyltransferase activity"/>
    <property type="evidence" value="ECO:0007669"/>
    <property type="project" value="UniProtKB-UniRule"/>
</dbReference>
<dbReference type="InterPro" id="IPR016193">
    <property type="entry name" value="Cytidine_deaminase-like"/>
</dbReference>
<evidence type="ECO:0000256" key="1">
    <source>
        <dbReference type="ARBA" id="ARBA00004844"/>
    </source>
</evidence>
<dbReference type="FunFam" id="3.40.50.1380:FF:000001">
    <property type="entry name" value="Bifunctional purine biosynthesis protein PurH"/>
    <property type="match status" value="1"/>
</dbReference>
<accession>A0A2M9XCA9</accession>
<proteinExistence type="inferred from homology"/>
<dbReference type="InterPro" id="IPR002695">
    <property type="entry name" value="PurH-like"/>
</dbReference>
<dbReference type="EC" id="3.5.4.10" evidence="10"/>
<dbReference type="SUPFAM" id="SSF52335">
    <property type="entry name" value="Methylglyoxal synthase-like"/>
    <property type="match status" value="1"/>
</dbReference>
<comment type="caution">
    <text evidence="12">The sequence shown here is derived from an EMBL/GenBank/DDBJ whole genome shotgun (WGS) entry which is preliminary data.</text>
</comment>
<dbReference type="Pfam" id="PF02142">
    <property type="entry name" value="MGS"/>
    <property type="match status" value="1"/>
</dbReference>
<comment type="similarity">
    <text evidence="3 10">Belongs to the PurH family.</text>
</comment>
<dbReference type="HAMAP" id="MF_00139">
    <property type="entry name" value="PurH"/>
    <property type="match status" value="1"/>
</dbReference>
<dbReference type="EMBL" id="NPDN01000006">
    <property type="protein sequence ID" value="PJZ25202.1"/>
    <property type="molecule type" value="Genomic_DNA"/>
</dbReference>
<dbReference type="Pfam" id="PF01808">
    <property type="entry name" value="AICARFT_IMPCHas"/>
    <property type="match status" value="1"/>
</dbReference>
<keyword evidence="6 10" id="KW-0378">Hydrolase</keyword>
<evidence type="ECO:0000256" key="9">
    <source>
        <dbReference type="ARBA" id="ARBA00050687"/>
    </source>
</evidence>
<evidence type="ECO:0000259" key="11">
    <source>
        <dbReference type="PROSITE" id="PS51855"/>
    </source>
</evidence>